<dbReference type="RefSeq" id="WP_340277009.1">
    <property type="nucleotide sequence ID" value="NZ_JBAKIA010000019.1"/>
</dbReference>
<comment type="caution">
    <text evidence="1">The sequence shown here is derived from an EMBL/GenBank/DDBJ whole genome shotgun (WGS) entry which is preliminary data.</text>
</comment>
<protein>
    <submittedName>
        <fullName evidence="1">Uncharacterized protein</fullName>
    </submittedName>
</protein>
<reference evidence="1 2" key="1">
    <citation type="submission" date="2024-02" db="EMBL/GenBank/DDBJ databases">
        <title>Roseibium algae sp. nov., isolated from marine alga (Grateloupia sp.), showing potential in myo-inositol conversion.</title>
        <authorList>
            <person name="Wang Y."/>
        </authorList>
    </citation>
    <scope>NUCLEOTIDE SEQUENCE [LARGE SCALE GENOMIC DNA]</scope>
    <source>
        <strain evidence="1 2">H3510</strain>
    </source>
</reference>
<gene>
    <name evidence="1" type="ORF">V6575_20390</name>
</gene>
<proteinExistence type="predicted"/>
<evidence type="ECO:0000313" key="2">
    <source>
        <dbReference type="Proteomes" id="UP001385499"/>
    </source>
</evidence>
<evidence type="ECO:0000313" key="1">
    <source>
        <dbReference type="EMBL" id="MEJ8476457.1"/>
    </source>
</evidence>
<dbReference type="EMBL" id="JBAKIA010000019">
    <property type="protein sequence ID" value="MEJ8476457.1"/>
    <property type="molecule type" value="Genomic_DNA"/>
</dbReference>
<name>A0ABU8TRA3_9HYPH</name>
<accession>A0ABU8TRA3</accession>
<organism evidence="1 2">
    <name type="scientific">Roseibium algae</name>
    <dbReference type="NCBI Taxonomy" id="3123038"/>
    <lineage>
        <taxon>Bacteria</taxon>
        <taxon>Pseudomonadati</taxon>
        <taxon>Pseudomonadota</taxon>
        <taxon>Alphaproteobacteria</taxon>
        <taxon>Hyphomicrobiales</taxon>
        <taxon>Stappiaceae</taxon>
        <taxon>Roseibium</taxon>
    </lineage>
</organism>
<keyword evidence="2" id="KW-1185">Reference proteome</keyword>
<sequence length="81" mass="9164">MQTEASADITIDDMRQQEKRLGLKCSHCHRFRYMSDARFDPDVHVSKIAENLKCARCGSTEVKTFPVSRDPASGYWPAEGS</sequence>
<dbReference type="Proteomes" id="UP001385499">
    <property type="component" value="Unassembled WGS sequence"/>
</dbReference>